<dbReference type="Proteomes" id="UP000593575">
    <property type="component" value="Unassembled WGS sequence"/>
</dbReference>
<reference evidence="1 2" key="1">
    <citation type="journal article" date="2019" name="Genome Biol. Evol.">
        <title>Insights into the evolution of the New World diploid cottons (Gossypium, subgenus Houzingenia) based on genome sequencing.</title>
        <authorList>
            <person name="Grover C.E."/>
            <person name="Arick M.A. 2nd"/>
            <person name="Thrash A."/>
            <person name="Conover J.L."/>
            <person name="Sanders W.S."/>
            <person name="Peterson D.G."/>
            <person name="Frelichowski J.E."/>
            <person name="Scheffler J.A."/>
            <person name="Scheffler B.E."/>
            <person name="Wendel J.F."/>
        </authorList>
    </citation>
    <scope>NUCLEOTIDE SEQUENCE [LARGE SCALE GENOMIC DNA]</scope>
    <source>
        <strain evidence="1">6</strain>
        <tissue evidence="1">Leaf</tissue>
    </source>
</reference>
<sequence>MDLRKQDKEQGNGVEQVHNPILIVDDRDCAIRQYTMPLFNNSVVCPQKIHTYTFIFSWRESKFAKTTGCTRKCSSAYWMYFPHLITILCHRVDIPMSPIEPFTRPTRSVITENLYSQFIELQQKKNWEKGKRTKQRSDT</sequence>
<keyword evidence="2" id="KW-1185">Reference proteome</keyword>
<name>A0A7J9IWS2_9ROSI</name>
<dbReference type="AlphaFoldDB" id="A0A7J9IWS2"/>
<accession>A0A7J9IWS2</accession>
<proteinExistence type="predicted"/>
<dbReference type="EMBL" id="JABFAE010000004">
    <property type="protein sequence ID" value="MBA0826579.1"/>
    <property type="molecule type" value="Genomic_DNA"/>
</dbReference>
<gene>
    <name evidence="1" type="ORF">Goarm_011410</name>
</gene>
<organism evidence="1 2">
    <name type="scientific">Gossypium armourianum</name>
    <dbReference type="NCBI Taxonomy" id="34283"/>
    <lineage>
        <taxon>Eukaryota</taxon>
        <taxon>Viridiplantae</taxon>
        <taxon>Streptophyta</taxon>
        <taxon>Embryophyta</taxon>
        <taxon>Tracheophyta</taxon>
        <taxon>Spermatophyta</taxon>
        <taxon>Magnoliopsida</taxon>
        <taxon>eudicotyledons</taxon>
        <taxon>Gunneridae</taxon>
        <taxon>Pentapetalae</taxon>
        <taxon>rosids</taxon>
        <taxon>malvids</taxon>
        <taxon>Malvales</taxon>
        <taxon>Malvaceae</taxon>
        <taxon>Malvoideae</taxon>
        <taxon>Gossypium</taxon>
    </lineage>
</organism>
<protein>
    <submittedName>
        <fullName evidence="1">Uncharacterized protein</fullName>
    </submittedName>
</protein>
<evidence type="ECO:0000313" key="2">
    <source>
        <dbReference type="Proteomes" id="UP000593575"/>
    </source>
</evidence>
<comment type="caution">
    <text evidence="1">The sequence shown here is derived from an EMBL/GenBank/DDBJ whole genome shotgun (WGS) entry which is preliminary data.</text>
</comment>
<evidence type="ECO:0000313" key="1">
    <source>
        <dbReference type="EMBL" id="MBA0826579.1"/>
    </source>
</evidence>